<organism evidence="2 3">
    <name type="scientific">Citricoccus parietis</name>
    <dbReference type="NCBI Taxonomy" id="592307"/>
    <lineage>
        <taxon>Bacteria</taxon>
        <taxon>Bacillati</taxon>
        <taxon>Actinomycetota</taxon>
        <taxon>Actinomycetes</taxon>
        <taxon>Micrococcales</taxon>
        <taxon>Micrococcaceae</taxon>
        <taxon>Citricoccus</taxon>
    </lineage>
</organism>
<gene>
    <name evidence="2" type="ORF">ACFFX0_29160</name>
</gene>
<comment type="caution">
    <text evidence="2">The sequence shown here is derived from an EMBL/GenBank/DDBJ whole genome shotgun (WGS) entry which is preliminary data.</text>
</comment>
<feature type="compositionally biased region" description="Polar residues" evidence="1">
    <location>
        <begin position="1"/>
        <end position="14"/>
    </location>
</feature>
<dbReference type="EMBL" id="JBHMFI010000007">
    <property type="protein sequence ID" value="MFB9075034.1"/>
    <property type="molecule type" value="Genomic_DNA"/>
</dbReference>
<sequence length="99" mass="9292">MQPNSTVPASTESARSVEGLGRGAASAAGCTVGCAAGVGADSAGGGACSGAGCGWGLRSAARRLPGDAPAFRPGPLRSGTGARVPACGDLRPAGPGLRT</sequence>
<proteinExistence type="predicted"/>
<accession>A0ABV5G8U2</accession>
<evidence type="ECO:0000313" key="2">
    <source>
        <dbReference type="EMBL" id="MFB9075034.1"/>
    </source>
</evidence>
<feature type="region of interest" description="Disordered" evidence="1">
    <location>
        <begin position="1"/>
        <end position="20"/>
    </location>
</feature>
<reference evidence="2 3" key="1">
    <citation type="submission" date="2024-09" db="EMBL/GenBank/DDBJ databases">
        <authorList>
            <person name="Sun Q."/>
            <person name="Mori K."/>
        </authorList>
    </citation>
    <scope>NUCLEOTIDE SEQUENCE [LARGE SCALE GENOMIC DNA]</scope>
    <source>
        <strain evidence="2 3">CCM 7609</strain>
    </source>
</reference>
<name>A0ABV5G8U2_9MICC</name>
<feature type="region of interest" description="Disordered" evidence="1">
    <location>
        <begin position="66"/>
        <end position="99"/>
    </location>
</feature>
<keyword evidence="3" id="KW-1185">Reference proteome</keyword>
<evidence type="ECO:0000256" key="1">
    <source>
        <dbReference type="SAM" id="MobiDB-lite"/>
    </source>
</evidence>
<evidence type="ECO:0000313" key="3">
    <source>
        <dbReference type="Proteomes" id="UP001589575"/>
    </source>
</evidence>
<protein>
    <submittedName>
        <fullName evidence="2">Uncharacterized protein</fullName>
    </submittedName>
</protein>
<dbReference type="Proteomes" id="UP001589575">
    <property type="component" value="Unassembled WGS sequence"/>
</dbReference>